<dbReference type="EMBL" id="CAKOGL010000031">
    <property type="protein sequence ID" value="CAH2108205.1"/>
    <property type="molecule type" value="Genomic_DNA"/>
</dbReference>
<name>A0AAU9VE49_EUPED</name>
<dbReference type="GO" id="GO:0008188">
    <property type="term" value="F:neuropeptide receptor activity"/>
    <property type="evidence" value="ECO:0007669"/>
    <property type="project" value="TreeGrafter"/>
</dbReference>
<keyword evidence="6 10" id="KW-0472">Membrane</keyword>
<evidence type="ECO:0000256" key="2">
    <source>
        <dbReference type="ARBA" id="ARBA00010663"/>
    </source>
</evidence>
<feature type="transmembrane region" description="Helical" evidence="10">
    <location>
        <begin position="69"/>
        <end position="88"/>
    </location>
</feature>
<evidence type="ECO:0000256" key="4">
    <source>
        <dbReference type="ARBA" id="ARBA00022989"/>
    </source>
</evidence>
<evidence type="ECO:0000256" key="8">
    <source>
        <dbReference type="ARBA" id="ARBA00023224"/>
    </source>
</evidence>
<sequence length="308" mass="34523">MEFDDEEIYLLNGTNGTEEISSFSEVESLNVIIPLTFIYVVILIAGVLGNISTCVVIGRNRSMHTATNFYLFSLAISDLLLLLCGLPLEVHHLWEPLSYSLGEAVCITFGLISETSANATVLIITAFTVERYIAICRPFISHTMSKLSRAVRYIILIWISAFCFAVPQAMQFGVVTYSDKNQNISACTVKGHGVHQVFVTSSFVFFVVPMSLITVLYVLIGVKLRSSHIIHRVKSTSNDSRRSNGGPRYRSGASQRKVIRMLVAVALSFFLCWAPFHVQRLIAIYGKNMEHPTDTFYKKEVQNRSGRY</sequence>
<comment type="caution">
    <text evidence="12">The sequence shown here is derived from an EMBL/GenBank/DDBJ whole genome shotgun (WGS) entry which is preliminary data.</text>
</comment>
<evidence type="ECO:0000256" key="7">
    <source>
        <dbReference type="ARBA" id="ARBA00023170"/>
    </source>
</evidence>
<dbReference type="Proteomes" id="UP001153954">
    <property type="component" value="Unassembled WGS sequence"/>
</dbReference>
<dbReference type="GO" id="GO:0005886">
    <property type="term" value="C:plasma membrane"/>
    <property type="evidence" value="ECO:0007669"/>
    <property type="project" value="TreeGrafter"/>
</dbReference>
<proteinExistence type="inferred from homology"/>
<feature type="domain" description="G-protein coupled receptors family 1 profile" evidence="11">
    <location>
        <begin position="49"/>
        <end position="308"/>
    </location>
</feature>
<evidence type="ECO:0000256" key="10">
    <source>
        <dbReference type="SAM" id="Phobius"/>
    </source>
</evidence>
<dbReference type="PANTHER" id="PTHR24243">
    <property type="entry name" value="G-PROTEIN COUPLED RECEPTOR"/>
    <property type="match status" value="1"/>
</dbReference>
<feature type="transmembrane region" description="Helical" evidence="10">
    <location>
        <begin position="150"/>
        <end position="170"/>
    </location>
</feature>
<evidence type="ECO:0000256" key="6">
    <source>
        <dbReference type="ARBA" id="ARBA00023136"/>
    </source>
</evidence>
<dbReference type="SUPFAM" id="SSF81321">
    <property type="entry name" value="Family A G protein-coupled receptor-like"/>
    <property type="match status" value="1"/>
</dbReference>
<organism evidence="12 13">
    <name type="scientific">Euphydryas editha</name>
    <name type="common">Edith's checkerspot</name>
    <dbReference type="NCBI Taxonomy" id="104508"/>
    <lineage>
        <taxon>Eukaryota</taxon>
        <taxon>Metazoa</taxon>
        <taxon>Ecdysozoa</taxon>
        <taxon>Arthropoda</taxon>
        <taxon>Hexapoda</taxon>
        <taxon>Insecta</taxon>
        <taxon>Pterygota</taxon>
        <taxon>Neoptera</taxon>
        <taxon>Endopterygota</taxon>
        <taxon>Lepidoptera</taxon>
        <taxon>Glossata</taxon>
        <taxon>Ditrysia</taxon>
        <taxon>Papilionoidea</taxon>
        <taxon>Nymphalidae</taxon>
        <taxon>Nymphalinae</taxon>
        <taxon>Euphydryas</taxon>
    </lineage>
</organism>
<evidence type="ECO:0000256" key="1">
    <source>
        <dbReference type="ARBA" id="ARBA00004141"/>
    </source>
</evidence>
<gene>
    <name evidence="12" type="ORF">EEDITHA_LOCUS22163</name>
</gene>
<dbReference type="AlphaFoldDB" id="A0AAU9VE49"/>
<feature type="transmembrane region" description="Helical" evidence="10">
    <location>
        <begin position="31"/>
        <end position="57"/>
    </location>
</feature>
<comment type="similarity">
    <text evidence="2 9">Belongs to the G-protein coupled receptor 1 family.</text>
</comment>
<dbReference type="Pfam" id="PF00001">
    <property type="entry name" value="7tm_1"/>
    <property type="match status" value="1"/>
</dbReference>
<evidence type="ECO:0000256" key="3">
    <source>
        <dbReference type="ARBA" id="ARBA00022692"/>
    </source>
</evidence>
<reference evidence="12" key="1">
    <citation type="submission" date="2022-03" db="EMBL/GenBank/DDBJ databases">
        <authorList>
            <person name="Tunstrom K."/>
        </authorList>
    </citation>
    <scope>NUCLEOTIDE SEQUENCE</scope>
</reference>
<accession>A0AAU9VE49</accession>
<dbReference type="PRINTS" id="PR00237">
    <property type="entry name" value="GPCRRHODOPSN"/>
</dbReference>
<dbReference type="PROSITE" id="PS00237">
    <property type="entry name" value="G_PROTEIN_RECEP_F1_1"/>
    <property type="match status" value="1"/>
</dbReference>
<dbReference type="PANTHER" id="PTHR24243:SF208">
    <property type="entry name" value="PYROKININ-1 RECEPTOR"/>
    <property type="match status" value="1"/>
</dbReference>
<dbReference type="Gene3D" id="1.20.1070.10">
    <property type="entry name" value="Rhodopsin 7-helix transmembrane proteins"/>
    <property type="match status" value="1"/>
</dbReference>
<keyword evidence="3 9" id="KW-0812">Transmembrane</keyword>
<protein>
    <recommendedName>
        <fullName evidence="11">G-protein coupled receptors family 1 profile domain-containing protein</fullName>
    </recommendedName>
</protein>
<keyword evidence="13" id="KW-1185">Reference proteome</keyword>
<feature type="transmembrane region" description="Helical" evidence="10">
    <location>
        <begin position="203"/>
        <end position="222"/>
    </location>
</feature>
<dbReference type="InterPro" id="IPR000276">
    <property type="entry name" value="GPCR_Rhodpsn"/>
</dbReference>
<keyword evidence="7 9" id="KW-0675">Receptor</keyword>
<feature type="transmembrane region" description="Helical" evidence="10">
    <location>
        <begin position="108"/>
        <end position="129"/>
    </location>
</feature>
<evidence type="ECO:0000259" key="11">
    <source>
        <dbReference type="PROSITE" id="PS50262"/>
    </source>
</evidence>
<comment type="subcellular location">
    <subcellularLocation>
        <location evidence="1">Membrane</location>
        <topology evidence="1">Multi-pass membrane protein</topology>
    </subcellularLocation>
</comment>
<evidence type="ECO:0000313" key="12">
    <source>
        <dbReference type="EMBL" id="CAH2108205.1"/>
    </source>
</evidence>
<keyword evidence="5 9" id="KW-0297">G-protein coupled receptor</keyword>
<dbReference type="InterPro" id="IPR017452">
    <property type="entry name" value="GPCR_Rhodpsn_7TM"/>
</dbReference>
<keyword evidence="4 10" id="KW-1133">Transmembrane helix</keyword>
<feature type="transmembrane region" description="Helical" evidence="10">
    <location>
        <begin position="258"/>
        <end position="276"/>
    </location>
</feature>
<evidence type="ECO:0000256" key="9">
    <source>
        <dbReference type="RuleBase" id="RU000688"/>
    </source>
</evidence>
<dbReference type="PROSITE" id="PS50262">
    <property type="entry name" value="G_PROTEIN_RECEP_F1_2"/>
    <property type="match status" value="1"/>
</dbReference>
<evidence type="ECO:0000313" key="13">
    <source>
        <dbReference type="Proteomes" id="UP001153954"/>
    </source>
</evidence>
<evidence type="ECO:0000256" key="5">
    <source>
        <dbReference type="ARBA" id="ARBA00023040"/>
    </source>
</evidence>
<keyword evidence="8 9" id="KW-0807">Transducer</keyword>